<dbReference type="PANTHER" id="PTHR24148">
    <property type="entry name" value="ANKYRIN REPEAT DOMAIN-CONTAINING PROTEIN 39 HOMOLOG-RELATED"/>
    <property type="match status" value="1"/>
</dbReference>
<accession>A0A9P4H3J0</accession>
<dbReference type="PANTHER" id="PTHR24148:SF64">
    <property type="entry name" value="HETEROKARYON INCOMPATIBILITY DOMAIN-CONTAINING PROTEIN"/>
    <property type="match status" value="1"/>
</dbReference>
<dbReference type="InterPro" id="IPR052895">
    <property type="entry name" value="HetReg/Transcr_Mod"/>
</dbReference>
<dbReference type="EMBL" id="ML978233">
    <property type="protein sequence ID" value="KAF2026995.1"/>
    <property type="molecule type" value="Genomic_DNA"/>
</dbReference>
<feature type="non-terminal residue" evidence="2">
    <location>
        <position position="1"/>
    </location>
</feature>
<feature type="domain" description="Heterokaryon incompatibility" evidence="1">
    <location>
        <begin position="40"/>
        <end position="186"/>
    </location>
</feature>
<sequence length="186" mass="21644">YTYEPLAATEIRLLDLHPGLNADPNRCTLRNVFLYKSPPYESLPYCWGWKRDEEPLHLNNGTIYITRNLLGALQHLRNEHNARTLWIDAICTNQADTAERRQQVGIMRSIFQMSQRTVVWLGTKGQDSVRAVQLIRQLAQVSRRQDPGTWGPQVATNLPPLYDPAWTAFATLLKRPWWHRAWIVQE</sequence>
<protein>
    <recommendedName>
        <fullName evidence="1">Heterokaryon incompatibility domain-containing protein</fullName>
    </recommendedName>
</protein>
<keyword evidence="3" id="KW-1185">Reference proteome</keyword>
<evidence type="ECO:0000259" key="1">
    <source>
        <dbReference type="Pfam" id="PF06985"/>
    </source>
</evidence>
<proteinExistence type="predicted"/>
<name>A0A9P4H3J0_9PLEO</name>
<feature type="non-terminal residue" evidence="2">
    <location>
        <position position="186"/>
    </location>
</feature>
<gene>
    <name evidence="2" type="ORF">EK21DRAFT_48933</name>
</gene>
<dbReference type="Pfam" id="PF06985">
    <property type="entry name" value="HET"/>
    <property type="match status" value="1"/>
</dbReference>
<reference evidence="2" key="1">
    <citation type="journal article" date="2020" name="Stud. Mycol.">
        <title>101 Dothideomycetes genomes: a test case for predicting lifestyles and emergence of pathogens.</title>
        <authorList>
            <person name="Haridas S."/>
            <person name="Albert R."/>
            <person name="Binder M."/>
            <person name="Bloem J."/>
            <person name="Labutti K."/>
            <person name="Salamov A."/>
            <person name="Andreopoulos B."/>
            <person name="Baker S."/>
            <person name="Barry K."/>
            <person name="Bills G."/>
            <person name="Bluhm B."/>
            <person name="Cannon C."/>
            <person name="Castanera R."/>
            <person name="Culley D."/>
            <person name="Daum C."/>
            <person name="Ezra D."/>
            <person name="Gonzalez J."/>
            <person name="Henrissat B."/>
            <person name="Kuo A."/>
            <person name="Liang C."/>
            <person name="Lipzen A."/>
            <person name="Lutzoni F."/>
            <person name="Magnuson J."/>
            <person name="Mondo S."/>
            <person name="Nolan M."/>
            <person name="Ohm R."/>
            <person name="Pangilinan J."/>
            <person name="Park H.-J."/>
            <person name="Ramirez L."/>
            <person name="Alfaro M."/>
            <person name="Sun H."/>
            <person name="Tritt A."/>
            <person name="Yoshinaga Y."/>
            <person name="Zwiers L.-H."/>
            <person name="Turgeon B."/>
            <person name="Goodwin S."/>
            <person name="Spatafora J."/>
            <person name="Crous P."/>
            <person name="Grigoriev I."/>
        </authorList>
    </citation>
    <scope>NUCLEOTIDE SEQUENCE</scope>
    <source>
        <strain evidence="2">CBS 110217</strain>
    </source>
</reference>
<dbReference type="InterPro" id="IPR010730">
    <property type="entry name" value="HET"/>
</dbReference>
<evidence type="ECO:0000313" key="3">
    <source>
        <dbReference type="Proteomes" id="UP000799777"/>
    </source>
</evidence>
<comment type="caution">
    <text evidence="2">The sequence shown here is derived from an EMBL/GenBank/DDBJ whole genome shotgun (WGS) entry which is preliminary data.</text>
</comment>
<organism evidence="2 3">
    <name type="scientific">Setomelanomma holmii</name>
    <dbReference type="NCBI Taxonomy" id="210430"/>
    <lineage>
        <taxon>Eukaryota</taxon>
        <taxon>Fungi</taxon>
        <taxon>Dikarya</taxon>
        <taxon>Ascomycota</taxon>
        <taxon>Pezizomycotina</taxon>
        <taxon>Dothideomycetes</taxon>
        <taxon>Pleosporomycetidae</taxon>
        <taxon>Pleosporales</taxon>
        <taxon>Pleosporineae</taxon>
        <taxon>Phaeosphaeriaceae</taxon>
        <taxon>Setomelanomma</taxon>
    </lineage>
</organism>
<dbReference type="Proteomes" id="UP000799777">
    <property type="component" value="Unassembled WGS sequence"/>
</dbReference>
<evidence type="ECO:0000313" key="2">
    <source>
        <dbReference type="EMBL" id="KAF2026995.1"/>
    </source>
</evidence>
<dbReference type="OrthoDB" id="5416609at2759"/>
<dbReference type="AlphaFoldDB" id="A0A9P4H3J0"/>